<comment type="caution">
    <text evidence="2">The sequence shown here is derived from an EMBL/GenBank/DDBJ whole genome shotgun (WGS) entry which is preliminary data.</text>
</comment>
<dbReference type="GO" id="GO:0016747">
    <property type="term" value="F:acyltransferase activity, transferring groups other than amino-acyl groups"/>
    <property type="evidence" value="ECO:0007669"/>
    <property type="project" value="InterPro"/>
</dbReference>
<dbReference type="Proteomes" id="UP000442533">
    <property type="component" value="Unassembled WGS sequence"/>
</dbReference>
<dbReference type="InterPro" id="IPR016181">
    <property type="entry name" value="Acyl_CoA_acyltransferase"/>
</dbReference>
<dbReference type="AlphaFoldDB" id="A0A844H3Z8"/>
<protein>
    <submittedName>
        <fullName evidence="2">GNAT family N-acetyltransferase</fullName>
    </submittedName>
</protein>
<dbReference type="EMBL" id="WMIF01000010">
    <property type="protein sequence ID" value="MTH34735.1"/>
    <property type="molecule type" value="Genomic_DNA"/>
</dbReference>
<keyword evidence="3" id="KW-1185">Reference proteome</keyword>
<feature type="domain" description="N-acetyltransferase" evidence="1">
    <location>
        <begin position="61"/>
        <end position="210"/>
    </location>
</feature>
<dbReference type="Gene3D" id="3.40.630.30">
    <property type="match status" value="1"/>
</dbReference>
<dbReference type="InterPro" id="IPR000182">
    <property type="entry name" value="GNAT_dom"/>
</dbReference>
<evidence type="ECO:0000313" key="3">
    <source>
        <dbReference type="Proteomes" id="UP000442533"/>
    </source>
</evidence>
<sequence>MLRARLANAVARCKRGADLTANWIIRKGVPPALAGAAARLYWRSFGADLCPCALDPRRGAALVRALMQPDRALIAIGASGGVLGIAGLRGSRGGFLELSPGACRQVLGPWWGRLALAMANLHRGGETADLVLDGVAVRRGWQRQGIARALADAAGAEALRLGYPGLRAEVAAQNVTALAAWQALGFQPQGRQRLGWVWAAPAWVLRRPALSPAQAPSLVQGPAAPLIRA</sequence>
<organism evidence="2 3">
    <name type="scientific">Paracoccus limosus</name>
    <dbReference type="NCBI Taxonomy" id="913252"/>
    <lineage>
        <taxon>Bacteria</taxon>
        <taxon>Pseudomonadati</taxon>
        <taxon>Pseudomonadota</taxon>
        <taxon>Alphaproteobacteria</taxon>
        <taxon>Rhodobacterales</taxon>
        <taxon>Paracoccaceae</taxon>
        <taxon>Paracoccus</taxon>
    </lineage>
</organism>
<dbReference type="OrthoDB" id="7771980at2"/>
<evidence type="ECO:0000313" key="2">
    <source>
        <dbReference type="EMBL" id="MTH34735.1"/>
    </source>
</evidence>
<accession>A0A844H3Z8</accession>
<proteinExistence type="predicted"/>
<evidence type="ECO:0000259" key="1">
    <source>
        <dbReference type="PROSITE" id="PS51186"/>
    </source>
</evidence>
<dbReference type="Pfam" id="PF00583">
    <property type="entry name" value="Acetyltransf_1"/>
    <property type="match status" value="1"/>
</dbReference>
<dbReference type="PROSITE" id="PS51186">
    <property type="entry name" value="GNAT"/>
    <property type="match status" value="1"/>
</dbReference>
<gene>
    <name evidence="2" type="ORF">GL279_08990</name>
</gene>
<name>A0A844H3Z8_9RHOB</name>
<dbReference type="SUPFAM" id="SSF55729">
    <property type="entry name" value="Acyl-CoA N-acyltransferases (Nat)"/>
    <property type="match status" value="1"/>
</dbReference>
<keyword evidence="2" id="KW-0808">Transferase</keyword>
<reference evidence="2 3" key="1">
    <citation type="submission" date="2019-11" db="EMBL/GenBank/DDBJ databases">
        <authorList>
            <person name="Dong K."/>
        </authorList>
    </citation>
    <scope>NUCLEOTIDE SEQUENCE [LARGE SCALE GENOMIC DNA]</scope>
    <source>
        <strain evidence="2 3">JCM 17370</strain>
    </source>
</reference>